<evidence type="ECO:0000313" key="3">
    <source>
        <dbReference type="Proteomes" id="UP000051324"/>
    </source>
</evidence>
<keyword evidence="1" id="KW-0812">Transmembrane</keyword>
<evidence type="ECO:0000256" key="1">
    <source>
        <dbReference type="SAM" id="Phobius"/>
    </source>
</evidence>
<dbReference type="PATRIC" id="fig|1423724.4.peg.1591"/>
<dbReference type="AlphaFoldDB" id="A0A0R1TSA7"/>
<proteinExistence type="predicted"/>
<feature type="transmembrane region" description="Helical" evidence="1">
    <location>
        <begin position="50"/>
        <end position="72"/>
    </location>
</feature>
<feature type="transmembrane region" description="Helical" evidence="1">
    <location>
        <begin position="166"/>
        <end position="188"/>
    </location>
</feature>
<accession>A0A0R1TSA7</accession>
<reference evidence="2 3" key="1">
    <citation type="journal article" date="2015" name="Genome Announc.">
        <title>Expanding the biotechnology potential of lactobacilli through comparative genomics of 213 strains and associated genera.</title>
        <authorList>
            <person name="Sun Z."/>
            <person name="Harris H.M."/>
            <person name="McCann A."/>
            <person name="Guo C."/>
            <person name="Argimon S."/>
            <person name="Zhang W."/>
            <person name="Yang X."/>
            <person name="Jeffery I.B."/>
            <person name="Cooney J.C."/>
            <person name="Kagawa T.F."/>
            <person name="Liu W."/>
            <person name="Song Y."/>
            <person name="Salvetti E."/>
            <person name="Wrobel A."/>
            <person name="Rasinkangas P."/>
            <person name="Parkhill J."/>
            <person name="Rea M.C."/>
            <person name="O'Sullivan O."/>
            <person name="Ritari J."/>
            <person name="Douillard F.P."/>
            <person name="Paul Ross R."/>
            <person name="Yang R."/>
            <person name="Briner A.E."/>
            <person name="Felis G.E."/>
            <person name="de Vos W.M."/>
            <person name="Barrangou R."/>
            <person name="Klaenhammer T.R."/>
            <person name="Caufield P.W."/>
            <person name="Cui Y."/>
            <person name="Zhang H."/>
            <person name="O'Toole P.W."/>
        </authorList>
    </citation>
    <scope>NUCLEOTIDE SEQUENCE [LARGE SCALE GENOMIC DNA]</scope>
    <source>
        <strain evidence="2 3">DSM 16634</strain>
    </source>
</reference>
<keyword evidence="1" id="KW-0472">Membrane</keyword>
<comment type="caution">
    <text evidence="2">The sequence shown here is derived from an EMBL/GenBank/DDBJ whole genome shotgun (WGS) entry which is preliminary data.</text>
</comment>
<keyword evidence="3" id="KW-1185">Reference proteome</keyword>
<organism evidence="2 3">
    <name type="scientific">Ligilactobacillus apodemi DSM 16634 = JCM 16172</name>
    <dbReference type="NCBI Taxonomy" id="1423724"/>
    <lineage>
        <taxon>Bacteria</taxon>
        <taxon>Bacillati</taxon>
        <taxon>Bacillota</taxon>
        <taxon>Bacilli</taxon>
        <taxon>Lactobacillales</taxon>
        <taxon>Lactobacillaceae</taxon>
        <taxon>Ligilactobacillus</taxon>
    </lineage>
</organism>
<dbReference type="EMBL" id="AZFT01000053">
    <property type="protein sequence ID" value="KRL84240.1"/>
    <property type="molecule type" value="Genomic_DNA"/>
</dbReference>
<name>A0A0R1TSA7_9LACO</name>
<evidence type="ECO:0008006" key="4">
    <source>
        <dbReference type="Google" id="ProtNLM"/>
    </source>
</evidence>
<gene>
    <name evidence="2" type="ORF">FC32_GL001524</name>
</gene>
<evidence type="ECO:0000313" key="2">
    <source>
        <dbReference type="EMBL" id="KRL84240.1"/>
    </source>
</evidence>
<feature type="transmembrane region" description="Helical" evidence="1">
    <location>
        <begin position="137"/>
        <end position="159"/>
    </location>
</feature>
<dbReference type="eggNOG" id="ENOG5032SR2">
    <property type="taxonomic scope" value="Bacteria"/>
</dbReference>
<feature type="transmembrane region" description="Helical" evidence="1">
    <location>
        <begin position="9"/>
        <end position="30"/>
    </location>
</feature>
<dbReference type="Proteomes" id="UP000051324">
    <property type="component" value="Unassembled WGS sequence"/>
</dbReference>
<keyword evidence="1" id="KW-1133">Transmembrane helix</keyword>
<sequence length="191" mass="21716">MFKRKEAKIFLLFSAYPLILLLATFFKSAFMNLNADKGSLSFIEFFQAMLSVQYQMALPLIALFYLVVTVFRDEIKRGYHKDISKKKIFNAKIQSLCVVYLIYLLSLFLFCMFVYYVRLVQFDYTSKTFFPVGADNIAYVVVGILGVILVTFVGVLVVADLSLLTINSVAVVLGIFFVLVSTISKYFATIT</sequence>
<feature type="transmembrane region" description="Helical" evidence="1">
    <location>
        <begin position="93"/>
        <end position="117"/>
    </location>
</feature>
<dbReference type="STRING" id="1423724.FC32_GL001524"/>
<protein>
    <recommendedName>
        <fullName evidence="4">ABC transporter permease</fullName>
    </recommendedName>
</protein>